<organism evidence="9 10">
    <name type="scientific">Aliiruegeria lutimaris</name>
    <dbReference type="NCBI Taxonomy" id="571298"/>
    <lineage>
        <taxon>Bacteria</taxon>
        <taxon>Pseudomonadati</taxon>
        <taxon>Pseudomonadota</taxon>
        <taxon>Alphaproteobacteria</taxon>
        <taxon>Rhodobacterales</taxon>
        <taxon>Roseobacteraceae</taxon>
        <taxon>Aliiruegeria</taxon>
    </lineage>
</organism>
<proteinExistence type="inferred from homology"/>
<dbReference type="InterPro" id="IPR000515">
    <property type="entry name" value="MetI-like"/>
</dbReference>
<dbReference type="AlphaFoldDB" id="A0A1G9DLD5"/>
<dbReference type="PROSITE" id="PS50928">
    <property type="entry name" value="ABC_TM1"/>
    <property type="match status" value="1"/>
</dbReference>
<dbReference type="GO" id="GO:0005886">
    <property type="term" value="C:plasma membrane"/>
    <property type="evidence" value="ECO:0007669"/>
    <property type="project" value="UniProtKB-SubCell"/>
</dbReference>
<keyword evidence="5 7" id="KW-1133">Transmembrane helix</keyword>
<evidence type="ECO:0000256" key="4">
    <source>
        <dbReference type="ARBA" id="ARBA00022692"/>
    </source>
</evidence>
<evidence type="ECO:0000256" key="7">
    <source>
        <dbReference type="RuleBase" id="RU363032"/>
    </source>
</evidence>
<dbReference type="Proteomes" id="UP000199382">
    <property type="component" value="Unassembled WGS sequence"/>
</dbReference>
<dbReference type="InterPro" id="IPR035906">
    <property type="entry name" value="MetI-like_sf"/>
</dbReference>
<dbReference type="OrthoDB" id="9815445at2"/>
<keyword evidence="2 7" id="KW-0813">Transport</keyword>
<keyword evidence="3" id="KW-1003">Cell membrane</keyword>
<dbReference type="RefSeq" id="WP_093160632.1">
    <property type="nucleotide sequence ID" value="NZ_FNEK01000048.1"/>
</dbReference>
<evidence type="ECO:0000256" key="1">
    <source>
        <dbReference type="ARBA" id="ARBA00004651"/>
    </source>
</evidence>
<feature type="transmembrane region" description="Helical" evidence="7">
    <location>
        <begin position="198"/>
        <end position="220"/>
    </location>
</feature>
<sequence length="278" mass="30096">MRKPKSKNAFSWKQAAGVTMMLAFLFFALLPIIWSFILALRPENRLFEPIWESPTALTLANIGKLADSGFPKALLNSFITASVSTALAVVIGVPGGFALAKGRSSRKFLASWALLLLRMAPPVGFVIPLFILYLNIGFLDTWWGLIGAYMVLTLPLVVWSSWTSLSQIPDELIEASLLDGATMGQTLRRVVIPAARPGLVATAVLAFLLSWNDFFFALIITRSDTVTAPVAIMNFVSYASVDWGSIAIASIVLTLPTVPVIVFANKYIVQSMGGAVKG</sequence>
<dbReference type="PANTHER" id="PTHR32243">
    <property type="entry name" value="MALTOSE TRANSPORT SYSTEM PERMEASE-RELATED"/>
    <property type="match status" value="1"/>
</dbReference>
<keyword evidence="10" id="KW-1185">Reference proteome</keyword>
<comment type="similarity">
    <text evidence="7">Belongs to the binding-protein-dependent transport system permease family.</text>
</comment>
<dbReference type="PANTHER" id="PTHR32243:SF18">
    <property type="entry name" value="INNER MEMBRANE ABC TRANSPORTER PERMEASE PROTEIN YCJP"/>
    <property type="match status" value="1"/>
</dbReference>
<feature type="transmembrane region" description="Helical" evidence="7">
    <location>
        <begin position="78"/>
        <end position="100"/>
    </location>
</feature>
<dbReference type="STRING" id="571298.SAMN04488026_104811"/>
<evidence type="ECO:0000256" key="2">
    <source>
        <dbReference type="ARBA" id="ARBA00022448"/>
    </source>
</evidence>
<dbReference type="EMBL" id="FNEK01000048">
    <property type="protein sequence ID" value="SDK64706.1"/>
    <property type="molecule type" value="Genomic_DNA"/>
</dbReference>
<dbReference type="SUPFAM" id="SSF161098">
    <property type="entry name" value="MetI-like"/>
    <property type="match status" value="1"/>
</dbReference>
<evidence type="ECO:0000256" key="5">
    <source>
        <dbReference type="ARBA" id="ARBA00022989"/>
    </source>
</evidence>
<comment type="subcellular location">
    <subcellularLocation>
        <location evidence="1 7">Cell membrane</location>
        <topology evidence="1 7">Multi-pass membrane protein</topology>
    </subcellularLocation>
</comment>
<evidence type="ECO:0000313" key="9">
    <source>
        <dbReference type="EMBL" id="SDK64706.1"/>
    </source>
</evidence>
<keyword evidence="6 7" id="KW-0472">Membrane</keyword>
<protein>
    <submittedName>
        <fullName evidence="9">Carbohydrate ABC transporter membrane protein 2, CUT1 family</fullName>
    </submittedName>
</protein>
<reference evidence="9 10" key="1">
    <citation type="submission" date="2016-10" db="EMBL/GenBank/DDBJ databases">
        <authorList>
            <person name="de Groot N.N."/>
        </authorList>
    </citation>
    <scope>NUCLEOTIDE SEQUENCE [LARGE SCALE GENOMIC DNA]</scope>
    <source>
        <strain evidence="9 10">DSM 25294</strain>
    </source>
</reference>
<evidence type="ECO:0000313" key="10">
    <source>
        <dbReference type="Proteomes" id="UP000199382"/>
    </source>
</evidence>
<dbReference type="GO" id="GO:0055085">
    <property type="term" value="P:transmembrane transport"/>
    <property type="evidence" value="ECO:0007669"/>
    <property type="project" value="InterPro"/>
</dbReference>
<feature type="transmembrane region" description="Helical" evidence="7">
    <location>
        <begin position="21"/>
        <end position="40"/>
    </location>
</feature>
<feature type="transmembrane region" description="Helical" evidence="7">
    <location>
        <begin position="142"/>
        <end position="162"/>
    </location>
</feature>
<evidence type="ECO:0000259" key="8">
    <source>
        <dbReference type="PROSITE" id="PS50928"/>
    </source>
</evidence>
<feature type="transmembrane region" description="Helical" evidence="7">
    <location>
        <begin position="112"/>
        <end position="136"/>
    </location>
</feature>
<dbReference type="CDD" id="cd06261">
    <property type="entry name" value="TM_PBP2"/>
    <property type="match status" value="1"/>
</dbReference>
<evidence type="ECO:0000256" key="3">
    <source>
        <dbReference type="ARBA" id="ARBA00022475"/>
    </source>
</evidence>
<dbReference type="InterPro" id="IPR050901">
    <property type="entry name" value="BP-dep_ABC_trans_perm"/>
</dbReference>
<accession>A0A1G9DLD5</accession>
<dbReference type="Gene3D" id="1.10.3720.10">
    <property type="entry name" value="MetI-like"/>
    <property type="match status" value="1"/>
</dbReference>
<keyword evidence="4 7" id="KW-0812">Transmembrane</keyword>
<feature type="domain" description="ABC transmembrane type-1" evidence="8">
    <location>
        <begin position="74"/>
        <end position="264"/>
    </location>
</feature>
<evidence type="ECO:0000256" key="6">
    <source>
        <dbReference type="ARBA" id="ARBA00023136"/>
    </source>
</evidence>
<name>A0A1G9DLD5_9RHOB</name>
<gene>
    <name evidence="9" type="ORF">SAMN04488026_104811</name>
</gene>
<dbReference type="Pfam" id="PF00528">
    <property type="entry name" value="BPD_transp_1"/>
    <property type="match status" value="1"/>
</dbReference>
<feature type="transmembrane region" description="Helical" evidence="7">
    <location>
        <begin position="243"/>
        <end position="264"/>
    </location>
</feature>